<dbReference type="SUPFAM" id="SSF109854">
    <property type="entry name" value="DinB/YfiT-like putative metalloenzymes"/>
    <property type="match status" value="1"/>
</dbReference>
<dbReference type="AlphaFoldDB" id="A0A3D9VBX2"/>
<dbReference type="RefSeq" id="WP_115852142.1">
    <property type="nucleotide sequence ID" value="NZ_QTUC01000001.1"/>
</dbReference>
<evidence type="ECO:0000313" key="1">
    <source>
        <dbReference type="EMBL" id="REF37680.1"/>
    </source>
</evidence>
<dbReference type="Gene3D" id="1.20.120.450">
    <property type="entry name" value="dinb family like domain"/>
    <property type="match status" value="1"/>
</dbReference>
<proteinExistence type="predicted"/>
<accession>A0A3D9VBX2</accession>
<sequence length="190" mass="20985">MSNASSNDRIEPLSVEEPATWAHDELRLQRELLQFLRVTAVNQLAGLDPVDLRTPPLPSLPSPLGVIKRLTALERWWISIVTGGSDLPLLSQDADTDPDVQLTDTDTPHSVVEDYRAEWSRSDQTLSGLRADSTTPNLVGGKRRTVRWIYAHVIQETARAVGQLDVLRALATARAAQEGRTSTEASEDVR</sequence>
<dbReference type="Pfam" id="PF04978">
    <property type="entry name" value="MST"/>
    <property type="match status" value="1"/>
</dbReference>
<organism evidence="1 2">
    <name type="scientific">Thermasporomyces composti</name>
    <dbReference type="NCBI Taxonomy" id="696763"/>
    <lineage>
        <taxon>Bacteria</taxon>
        <taxon>Bacillati</taxon>
        <taxon>Actinomycetota</taxon>
        <taxon>Actinomycetes</taxon>
        <taxon>Propionibacteriales</taxon>
        <taxon>Nocardioidaceae</taxon>
        <taxon>Thermasporomyces</taxon>
    </lineage>
</organism>
<reference evidence="1 2" key="1">
    <citation type="submission" date="2018-08" db="EMBL/GenBank/DDBJ databases">
        <title>Sequencing the genomes of 1000 actinobacteria strains.</title>
        <authorList>
            <person name="Klenk H.-P."/>
        </authorList>
    </citation>
    <scope>NUCLEOTIDE SEQUENCE [LARGE SCALE GENOMIC DNA]</scope>
    <source>
        <strain evidence="1 2">DSM 22891</strain>
    </source>
</reference>
<dbReference type="Proteomes" id="UP000256485">
    <property type="component" value="Unassembled WGS sequence"/>
</dbReference>
<protein>
    <submittedName>
        <fullName evidence="1">Uncharacterized protein DUF664</fullName>
    </submittedName>
</protein>
<dbReference type="OrthoDB" id="4548523at2"/>
<keyword evidence="2" id="KW-1185">Reference proteome</keyword>
<evidence type="ECO:0000313" key="2">
    <source>
        <dbReference type="Proteomes" id="UP000256485"/>
    </source>
</evidence>
<dbReference type="EMBL" id="QTUC01000001">
    <property type="protein sequence ID" value="REF37680.1"/>
    <property type="molecule type" value="Genomic_DNA"/>
</dbReference>
<dbReference type="InterPro" id="IPR034660">
    <property type="entry name" value="DinB/YfiT-like"/>
</dbReference>
<name>A0A3D9VBX2_THECX</name>
<gene>
    <name evidence="1" type="ORF">DFJ64_3131</name>
</gene>
<dbReference type="InterPro" id="IPR007061">
    <property type="entry name" value="MST-like"/>
</dbReference>
<comment type="caution">
    <text evidence="1">The sequence shown here is derived from an EMBL/GenBank/DDBJ whole genome shotgun (WGS) entry which is preliminary data.</text>
</comment>